<evidence type="ECO:0000259" key="10">
    <source>
        <dbReference type="PROSITE" id="PS50003"/>
    </source>
</evidence>
<dbReference type="SUPFAM" id="SSF50729">
    <property type="entry name" value="PH domain-like"/>
    <property type="match status" value="2"/>
</dbReference>
<dbReference type="Pfam" id="PF00169">
    <property type="entry name" value="PH"/>
    <property type="match status" value="1"/>
</dbReference>
<dbReference type="InterPro" id="IPR000219">
    <property type="entry name" value="DH_dom"/>
</dbReference>
<keyword evidence="6" id="KW-0862">Zinc</keyword>
<feature type="domain" description="PH" evidence="10">
    <location>
        <begin position="461"/>
        <end position="614"/>
    </location>
</feature>
<dbReference type="GO" id="GO:0005737">
    <property type="term" value="C:cytoplasm"/>
    <property type="evidence" value="ECO:0007669"/>
    <property type="project" value="TreeGrafter"/>
</dbReference>
<proteinExistence type="predicted"/>
<evidence type="ECO:0000256" key="4">
    <source>
        <dbReference type="ARBA" id="ARBA00022723"/>
    </source>
</evidence>
<dbReference type="PROSITE" id="PS50003">
    <property type="entry name" value="PH_DOMAIN"/>
    <property type="match status" value="2"/>
</dbReference>
<evidence type="ECO:0000256" key="8">
    <source>
        <dbReference type="PROSITE-ProRule" id="PRU00091"/>
    </source>
</evidence>
<evidence type="ECO:0000259" key="12">
    <source>
        <dbReference type="PROSITE" id="PS50178"/>
    </source>
</evidence>
<reference evidence="13" key="1">
    <citation type="submission" date="2020-11" db="EMBL/GenBank/DDBJ databases">
        <authorList>
            <person name="Tran Van P."/>
        </authorList>
    </citation>
    <scope>NUCLEOTIDE SEQUENCE</scope>
</reference>
<evidence type="ECO:0000259" key="11">
    <source>
        <dbReference type="PROSITE" id="PS50010"/>
    </source>
</evidence>
<dbReference type="Pfam" id="PF00621">
    <property type="entry name" value="RhoGEF"/>
    <property type="match status" value="1"/>
</dbReference>
<dbReference type="PANTHER" id="PTHR12673">
    <property type="entry name" value="FACIOGENITAL DYSPLASIA PROTEIN"/>
    <property type="match status" value="1"/>
</dbReference>
<dbReference type="InterPro" id="IPR000306">
    <property type="entry name" value="Znf_FYVE"/>
</dbReference>
<dbReference type="InterPro" id="IPR011011">
    <property type="entry name" value="Znf_FYVE_PHD"/>
</dbReference>
<dbReference type="Gene3D" id="3.30.40.10">
    <property type="entry name" value="Zinc/RING finger domain, C3HC4 (zinc finger)"/>
    <property type="match status" value="1"/>
</dbReference>
<keyword evidence="3" id="KW-0344">Guanine-nucleotide releasing factor</keyword>
<evidence type="ECO:0000256" key="2">
    <source>
        <dbReference type="ARBA" id="ARBA00022490"/>
    </source>
</evidence>
<dbReference type="InterPro" id="IPR017455">
    <property type="entry name" value="Znf_FYVE-rel"/>
</dbReference>
<dbReference type="GO" id="GO:0005856">
    <property type="term" value="C:cytoskeleton"/>
    <property type="evidence" value="ECO:0007669"/>
    <property type="project" value="UniProtKB-SubCell"/>
</dbReference>
<dbReference type="InterPro" id="IPR035899">
    <property type="entry name" value="DBL_dom_sf"/>
</dbReference>
<dbReference type="AlphaFoldDB" id="A0A7R9ES14"/>
<dbReference type="SUPFAM" id="SSF57903">
    <property type="entry name" value="FYVE/PHD zinc finger"/>
    <property type="match status" value="1"/>
</dbReference>
<evidence type="ECO:0000313" key="13">
    <source>
        <dbReference type="EMBL" id="CAD7438992.1"/>
    </source>
</evidence>
<dbReference type="Pfam" id="PF01363">
    <property type="entry name" value="FYVE"/>
    <property type="match status" value="1"/>
</dbReference>
<sequence length="882" mass="99842">MEWASFVYETGPFHSISGKPKPVLPPKPPRKLENVICDNCSNKESSSIKPVPPPRRRKKLSSDDSPTMDPSSPVSPLFINSDQSSNYAPIYATVNYEMKKSRRSASFGSDVSSSTIEIIDGSEVSQNPKQGRIASWFNTLSKGNKNKDKRDSLSRFYYDQKVVSHENIDNGGERSSDIVATNLKLNSPEEDVNLPVYNIHDVNRPASGLSDTLDFDQKSDVPLSEDSFDIGPHSDSDNDDYDECCIKYPKFAKVLKDFEATPRCQKLSLKHYMLKPIQRIPQYRLLLDDYLRNLLCESPDYEDTKTALKIVCDVADHANRSLKLGELEQDELDNTEDNFGGDNTDDDPDFVETQGPSDTEASECGDEELASNLPYNNQPGSSKINTVLTGKSGYKWHTLDPPRRGRTRTEDIVIHLPGSKEDSSVRCKGVKPQGEDNLRKLLQLQSQLGESDFEVIKPGRVVIREGELFKLSRKVMQPRYFILLNDCLLYTSYYGGSMPSSGLKLNYVLSLTGMKVFIPKAEDYQNEFSIISTTRSFMLSARESRTTLAIVELLVTSSTLEAIKCGELGPVESSLPTTIFAMYLPQRSVVSSTLAQKSLEEQKEWVKALKNAIKENESRQLTFKSKTFLNKSLKYNEESPDPFKLGREAPVWIQDHRVTRCQSCTKEFTVTFRRHHCRACGKVVCGSCSDNRAPLEYKNYESTRVCSDCYDTLLKEFEESEMIKGSGKQANELYRVRARFKKSEVDTGKKVKYVPQRLLEVTANDTGSQLNGWLQKRTRRSWKRYWFVLKEQVLYAYKASEDVVALESIPVLGYKVVTMNKKRFELYEGVDAKLIFQLEHKGQSPLVFHADNEHMAARSIWNDDVASALKELGVKGDLKAQD</sequence>
<gene>
    <name evidence="13" type="ORF">TBIB3V08_LOCUS1573</name>
</gene>
<dbReference type="GO" id="GO:0005085">
    <property type="term" value="F:guanyl-nucleotide exchange factor activity"/>
    <property type="evidence" value="ECO:0007669"/>
    <property type="project" value="UniProtKB-KW"/>
</dbReference>
<keyword evidence="7" id="KW-0206">Cytoskeleton</keyword>
<feature type="domain" description="FYVE-type" evidence="12">
    <location>
        <begin position="655"/>
        <end position="714"/>
    </location>
</feature>
<dbReference type="Gene3D" id="1.20.900.10">
    <property type="entry name" value="Dbl homology (DH) domain"/>
    <property type="match status" value="1"/>
</dbReference>
<comment type="subcellular location">
    <subcellularLocation>
        <location evidence="1">Cytoplasm</location>
        <location evidence="1">Cytoskeleton</location>
    </subcellularLocation>
</comment>
<evidence type="ECO:0000256" key="9">
    <source>
        <dbReference type="SAM" id="MobiDB-lite"/>
    </source>
</evidence>
<evidence type="ECO:0000256" key="7">
    <source>
        <dbReference type="ARBA" id="ARBA00023212"/>
    </source>
</evidence>
<name>A0A7R9ES14_9NEOP</name>
<dbReference type="Gene3D" id="2.30.29.30">
    <property type="entry name" value="Pleckstrin-homology domain (PH domain)/Phosphotyrosine-binding domain (PTB)"/>
    <property type="match status" value="2"/>
</dbReference>
<feature type="domain" description="DH" evidence="11">
    <location>
        <begin position="249"/>
        <end position="321"/>
    </location>
</feature>
<dbReference type="PANTHER" id="PTHR12673:SF267">
    <property type="entry name" value="PROTEIN CBG10230"/>
    <property type="match status" value="1"/>
</dbReference>
<dbReference type="InterPro" id="IPR013083">
    <property type="entry name" value="Znf_RING/FYVE/PHD"/>
</dbReference>
<feature type="domain" description="PH" evidence="10">
    <location>
        <begin position="767"/>
        <end position="870"/>
    </location>
</feature>
<dbReference type="SUPFAM" id="SSF48065">
    <property type="entry name" value="DBL homology domain (DH-domain)"/>
    <property type="match status" value="1"/>
</dbReference>
<dbReference type="InterPro" id="IPR001849">
    <property type="entry name" value="PH_domain"/>
</dbReference>
<dbReference type="InterPro" id="IPR051092">
    <property type="entry name" value="FYVE_RhoGEF_PH"/>
</dbReference>
<organism evidence="13">
    <name type="scientific">Timema bartmani</name>
    <dbReference type="NCBI Taxonomy" id="61472"/>
    <lineage>
        <taxon>Eukaryota</taxon>
        <taxon>Metazoa</taxon>
        <taxon>Ecdysozoa</taxon>
        <taxon>Arthropoda</taxon>
        <taxon>Hexapoda</taxon>
        <taxon>Insecta</taxon>
        <taxon>Pterygota</taxon>
        <taxon>Neoptera</taxon>
        <taxon>Polyneoptera</taxon>
        <taxon>Phasmatodea</taxon>
        <taxon>Timematodea</taxon>
        <taxon>Timematoidea</taxon>
        <taxon>Timematidae</taxon>
        <taxon>Timema</taxon>
    </lineage>
</organism>
<evidence type="ECO:0000256" key="6">
    <source>
        <dbReference type="ARBA" id="ARBA00022833"/>
    </source>
</evidence>
<protein>
    <submittedName>
        <fullName evidence="13">Uncharacterized protein</fullName>
    </submittedName>
</protein>
<dbReference type="EMBL" id="OD564572">
    <property type="protein sequence ID" value="CAD7438992.1"/>
    <property type="molecule type" value="Genomic_DNA"/>
</dbReference>
<evidence type="ECO:0000256" key="1">
    <source>
        <dbReference type="ARBA" id="ARBA00004245"/>
    </source>
</evidence>
<feature type="compositionally biased region" description="Acidic residues" evidence="9">
    <location>
        <begin position="327"/>
        <end position="336"/>
    </location>
</feature>
<feature type="compositionally biased region" description="Low complexity" evidence="9">
    <location>
        <begin position="63"/>
        <end position="76"/>
    </location>
</feature>
<evidence type="ECO:0000256" key="3">
    <source>
        <dbReference type="ARBA" id="ARBA00022658"/>
    </source>
</evidence>
<dbReference type="PROSITE" id="PS50010">
    <property type="entry name" value="DH_2"/>
    <property type="match status" value="1"/>
</dbReference>
<keyword evidence="2" id="KW-0963">Cytoplasm</keyword>
<evidence type="ECO:0000256" key="5">
    <source>
        <dbReference type="ARBA" id="ARBA00022771"/>
    </source>
</evidence>
<dbReference type="GO" id="GO:0008270">
    <property type="term" value="F:zinc ion binding"/>
    <property type="evidence" value="ECO:0007669"/>
    <property type="project" value="UniProtKB-KW"/>
</dbReference>
<dbReference type="PROSITE" id="PS50178">
    <property type="entry name" value="ZF_FYVE"/>
    <property type="match status" value="1"/>
</dbReference>
<dbReference type="SMART" id="SM00064">
    <property type="entry name" value="FYVE"/>
    <property type="match status" value="1"/>
</dbReference>
<feature type="region of interest" description="Disordered" evidence="9">
    <location>
        <begin position="1"/>
        <end position="80"/>
    </location>
</feature>
<keyword evidence="4" id="KW-0479">Metal-binding</keyword>
<dbReference type="SMART" id="SM00233">
    <property type="entry name" value="PH"/>
    <property type="match status" value="2"/>
</dbReference>
<accession>A0A7R9ES14</accession>
<feature type="region of interest" description="Disordered" evidence="9">
    <location>
        <begin position="325"/>
        <end position="364"/>
    </location>
</feature>
<keyword evidence="5 8" id="KW-0863">Zinc-finger</keyword>
<dbReference type="InterPro" id="IPR011993">
    <property type="entry name" value="PH-like_dom_sf"/>
</dbReference>